<keyword evidence="2" id="KW-0808">Transferase</keyword>
<dbReference type="InterPro" id="IPR028098">
    <property type="entry name" value="Glyco_trans_4-like_N"/>
</dbReference>
<dbReference type="AlphaFoldDB" id="W2CY45"/>
<dbReference type="EMBL" id="AYYF01001404">
    <property type="protein sequence ID" value="ETK12080.1"/>
    <property type="molecule type" value="Genomic_DNA"/>
</dbReference>
<dbReference type="PATRIC" id="fig|1411915.3.peg.1267"/>
<evidence type="ECO:0000313" key="3">
    <source>
        <dbReference type="Proteomes" id="UP000034980"/>
    </source>
</evidence>
<protein>
    <submittedName>
        <fullName evidence="2">Glycosyl transferase</fullName>
    </submittedName>
</protein>
<dbReference type="Pfam" id="PF13692">
    <property type="entry name" value="Glyco_trans_1_4"/>
    <property type="match status" value="1"/>
</dbReference>
<name>W2CY45_9BACT</name>
<comment type="caution">
    <text evidence="2">The sequence shown here is derived from an EMBL/GenBank/DDBJ whole genome shotgun (WGS) entry which is preliminary data.</text>
</comment>
<organism evidence="2 3">
    <name type="scientific">Tannerella sp. oral taxon BU063 isolate Cell 8/11</name>
    <dbReference type="NCBI Taxonomy" id="1411915"/>
    <lineage>
        <taxon>Bacteria</taxon>
        <taxon>Pseudomonadati</taxon>
        <taxon>Bacteroidota</taxon>
        <taxon>Bacteroidia</taxon>
        <taxon>Bacteroidales</taxon>
        <taxon>Tannerellaceae</taxon>
        <taxon>Tannerella</taxon>
    </lineage>
</organism>
<reference evidence="2 3" key="1">
    <citation type="submission" date="2013-11" db="EMBL/GenBank/DDBJ databases">
        <title>Single cell genomics of uncultured Tannerella BU063 (oral taxon 286).</title>
        <authorList>
            <person name="Beall C.J."/>
            <person name="Campbell A.G."/>
            <person name="Griffen A.L."/>
            <person name="Podar M."/>
            <person name="Leys E.J."/>
        </authorList>
    </citation>
    <scope>NUCLEOTIDE SEQUENCE [LARGE SCALE GENOMIC DNA]</scope>
    <source>
        <strain evidence="2">Cell 8/11</strain>
    </source>
</reference>
<dbReference type="Pfam" id="PF13439">
    <property type="entry name" value="Glyco_transf_4"/>
    <property type="match status" value="1"/>
</dbReference>
<evidence type="ECO:0000313" key="2">
    <source>
        <dbReference type="EMBL" id="ETK12080.1"/>
    </source>
</evidence>
<sequence>MRVLFLNTSETKGGAAIAAKRLMDTLRKDGIDVSMIVRDKATDDPAIIKIGSSGLLNKVRFLGERLGIFIYNGFNRKNLFAVSQANTGVNISRYSEVKCADIIHLHWINQGFLSLRDIHRLIAMGKPIVWTMHDMWPCTGICHHARDCVSFTSQCGTCFFLQSKKADDLSTAVFKKKQQWIFSNENITMVGCSNWLAGKAKTSALTKKHRVISIPNPIDTQQFRPSSDKKGCCRRLGLPEQRQLILFGAANVTDKRKGIYYLIDAINQLLTVEPRLAEKMGIVVFGEAKAEFVSLVKIPVYPLGYVSDITQIVTLYNAIDVFVTSSLEENLPNTIMEAMACGVPCVGFQVGGIPEMIDHKENGYVAAYKDAADLATGIDWVLNKADRKKLSFNARKKVEENYSEAVVAKQYIELYRSLLK</sequence>
<dbReference type="CDD" id="cd03825">
    <property type="entry name" value="GT4_WcaC-like"/>
    <property type="match status" value="1"/>
</dbReference>
<feature type="domain" description="Glycosyltransferase subfamily 4-like N-terminal" evidence="1">
    <location>
        <begin position="13"/>
        <end position="221"/>
    </location>
</feature>
<dbReference type="GO" id="GO:0016757">
    <property type="term" value="F:glycosyltransferase activity"/>
    <property type="evidence" value="ECO:0007669"/>
    <property type="project" value="UniProtKB-ARBA"/>
</dbReference>
<dbReference type="Gene3D" id="3.40.50.2000">
    <property type="entry name" value="Glycogen Phosphorylase B"/>
    <property type="match status" value="2"/>
</dbReference>
<dbReference type="PANTHER" id="PTHR12526">
    <property type="entry name" value="GLYCOSYLTRANSFERASE"/>
    <property type="match status" value="1"/>
</dbReference>
<evidence type="ECO:0000259" key="1">
    <source>
        <dbReference type="Pfam" id="PF13439"/>
    </source>
</evidence>
<dbReference type="Proteomes" id="UP000034980">
    <property type="component" value="Unassembled WGS sequence"/>
</dbReference>
<dbReference type="SUPFAM" id="SSF53756">
    <property type="entry name" value="UDP-Glycosyltransferase/glycogen phosphorylase"/>
    <property type="match status" value="1"/>
</dbReference>
<accession>W2CY45</accession>
<proteinExistence type="predicted"/>
<gene>
    <name evidence="2" type="ORF">T235_11950</name>
</gene>
<dbReference type="PANTHER" id="PTHR12526:SF637">
    <property type="entry name" value="GLYCOSYLTRANSFERASE EPSF-RELATED"/>
    <property type="match status" value="1"/>
</dbReference>